<dbReference type="Gene3D" id="3.40.30.10">
    <property type="entry name" value="Glutaredoxin"/>
    <property type="match status" value="1"/>
</dbReference>
<evidence type="ECO:0000313" key="3">
    <source>
        <dbReference type="RefSeq" id="XP_021817316.1"/>
    </source>
</evidence>
<feature type="domain" description="Thioredoxin" evidence="1">
    <location>
        <begin position="12"/>
        <end position="100"/>
    </location>
</feature>
<organism evidence="2 3">
    <name type="scientific">Prunus avium</name>
    <name type="common">Cherry</name>
    <name type="synonym">Cerasus avium</name>
    <dbReference type="NCBI Taxonomy" id="42229"/>
    <lineage>
        <taxon>Eukaryota</taxon>
        <taxon>Viridiplantae</taxon>
        <taxon>Streptophyta</taxon>
        <taxon>Embryophyta</taxon>
        <taxon>Tracheophyta</taxon>
        <taxon>Spermatophyta</taxon>
        <taxon>Magnoliopsida</taxon>
        <taxon>eudicotyledons</taxon>
        <taxon>Gunneridae</taxon>
        <taxon>Pentapetalae</taxon>
        <taxon>rosids</taxon>
        <taxon>fabids</taxon>
        <taxon>Rosales</taxon>
        <taxon>Rosaceae</taxon>
        <taxon>Amygdaloideae</taxon>
        <taxon>Amygdaleae</taxon>
        <taxon>Prunus</taxon>
    </lineage>
</organism>
<dbReference type="PANTHER" id="PTHR46050">
    <property type="entry name" value="TPR REPEAT-CONTAINING THIOREDOXIN"/>
    <property type="match status" value="1"/>
</dbReference>
<dbReference type="Pfam" id="PF00085">
    <property type="entry name" value="Thioredoxin"/>
    <property type="match status" value="1"/>
</dbReference>
<dbReference type="SUPFAM" id="SSF52833">
    <property type="entry name" value="Thioredoxin-like"/>
    <property type="match status" value="1"/>
</dbReference>
<accession>A0A6P5SUK0</accession>
<evidence type="ECO:0000313" key="2">
    <source>
        <dbReference type="Proteomes" id="UP000515124"/>
    </source>
</evidence>
<name>A0A6P5SUK0_PRUAV</name>
<reference evidence="3" key="1">
    <citation type="submission" date="2025-08" db="UniProtKB">
        <authorList>
            <consortium name="RefSeq"/>
        </authorList>
    </citation>
    <scope>IDENTIFICATION</scope>
</reference>
<gene>
    <name evidence="3" type="primary">LOC110759549</name>
</gene>
<evidence type="ECO:0000259" key="1">
    <source>
        <dbReference type="Pfam" id="PF00085"/>
    </source>
</evidence>
<dbReference type="InterPro" id="IPR044534">
    <property type="entry name" value="TTL1-4"/>
</dbReference>
<dbReference type="GeneID" id="110759549"/>
<dbReference type="AlphaFoldDB" id="A0A6P5SUK0"/>
<keyword evidence="2" id="KW-1185">Reference proteome</keyword>
<dbReference type="Proteomes" id="UP000515124">
    <property type="component" value="Unplaced"/>
</dbReference>
<protein>
    <submittedName>
        <fullName evidence="3">TPR repeat-containing thioredoxin TTL1-like</fullName>
    </submittedName>
</protein>
<dbReference type="RefSeq" id="XP_021817316.1">
    <property type="nucleotide sequence ID" value="XM_021961624.1"/>
</dbReference>
<dbReference type="InterPro" id="IPR013766">
    <property type="entry name" value="Thioredoxin_domain"/>
</dbReference>
<dbReference type="InterPro" id="IPR036249">
    <property type="entry name" value="Thioredoxin-like_sf"/>
</dbReference>
<dbReference type="KEGG" id="pavi:110759549"/>
<proteinExistence type="predicted"/>
<dbReference type="PANTHER" id="PTHR46050:SF18">
    <property type="entry name" value="TETRATRICOPEPTIDE REPEAT (TPR)-LIKE SUPERFAMILY PROTEIN"/>
    <property type="match status" value="1"/>
</dbReference>
<sequence length="107" mass="12134">MKFGSNLVLISSNERFRHFVTSPGMSVVLFCSKTKQKQVLQALHQVCTRFPSVNFLKVEVEDHPYLAKMEDVSTIPAFKIYKNGSRVKEIPGSNHELLESSVKLYSS</sequence>
<dbReference type="CDD" id="cd02947">
    <property type="entry name" value="TRX_family"/>
    <property type="match status" value="1"/>
</dbReference>
<dbReference type="GO" id="GO:0005737">
    <property type="term" value="C:cytoplasm"/>
    <property type="evidence" value="ECO:0007669"/>
    <property type="project" value="TreeGrafter"/>
</dbReference>